<evidence type="ECO:0000259" key="1">
    <source>
        <dbReference type="Pfam" id="PF01636"/>
    </source>
</evidence>
<evidence type="ECO:0000313" key="3">
    <source>
        <dbReference type="Proteomes" id="UP000481858"/>
    </source>
</evidence>
<dbReference type="SUPFAM" id="SSF56112">
    <property type="entry name" value="Protein kinase-like (PK-like)"/>
    <property type="match status" value="1"/>
</dbReference>
<comment type="caution">
    <text evidence="2">The sequence shown here is derived from an EMBL/GenBank/DDBJ whole genome shotgun (WGS) entry which is preliminary data.</text>
</comment>
<dbReference type="InterPro" id="IPR002575">
    <property type="entry name" value="Aminoglycoside_PTrfase"/>
</dbReference>
<reference evidence="2 3" key="1">
    <citation type="submission" date="2019-12" db="EMBL/GenBank/DDBJ databases">
        <title>Draft genome sequence of the ascomycete Xylaria multiplex DSM 110363.</title>
        <authorList>
            <person name="Buettner E."/>
            <person name="Kellner H."/>
        </authorList>
    </citation>
    <scope>NUCLEOTIDE SEQUENCE [LARGE SCALE GENOMIC DNA]</scope>
    <source>
        <strain evidence="2 3">DSM 110363</strain>
    </source>
</reference>
<feature type="domain" description="Aminoglycoside phosphotransferase" evidence="1">
    <location>
        <begin position="86"/>
        <end position="255"/>
    </location>
</feature>
<accession>A0A7C8IG86</accession>
<dbReference type="InterPro" id="IPR051678">
    <property type="entry name" value="AGP_Transferase"/>
</dbReference>
<dbReference type="PANTHER" id="PTHR21310">
    <property type="entry name" value="AMINOGLYCOSIDE PHOSPHOTRANSFERASE-RELATED-RELATED"/>
    <property type="match status" value="1"/>
</dbReference>
<sequence length="320" mass="37236">MSDLVHESVKEIDETSWLVGNRLILHKKPFPPKNDHVCLWEDARDGSYYSLSSPTSQLPQTYELPPDSHMYLERNAGKTSATWSFGDIFLKVKIITSHTENATKEHDTLQWLAGQNLSFTIPKVLYQAEWSGRSYLFLSRVPGQTLESSWRELDDEEKQNYVNRIVDVCKELSVWRSRAITGIDGAHFSERWLDPCRDQYDFRPEALQRNCSELGMKCSTFMLYHSDLAPSNIIVHPGHKGAIGIIDWETVGYVPLEWVRTKFGVSWGLDFEWPDVDSDDPVLAEWRNRVAHQLGEEGFPEVMEAWRQWFRERLASRRER</sequence>
<organism evidence="2 3">
    <name type="scientific">Xylaria multiplex</name>
    <dbReference type="NCBI Taxonomy" id="323545"/>
    <lineage>
        <taxon>Eukaryota</taxon>
        <taxon>Fungi</taxon>
        <taxon>Dikarya</taxon>
        <taxon>Ascomycota</taxon>
        <taxon>Pezizomycotina</taxon>
        <taxon>Sordariomycetes</taxon>
        <taxon>Xylariomycetidae</taxon>
        <taxon>Xylariales</taxon>
        <taxon>Xylariaceae</taxon>
        <taxon>Xylaria</taxon>
    </lineage>
</organism>
<protein>
    <recommendedName>
        <fullName evidence="1">Aminoglycoside phosphotransferase domain-containing protein</fullName>
    </recommendedName>
</protein>
<keyword evidence="3" id="KW-1185">Reference proteome</keyword>
<dbReference type="Gene3D" id="3.90.1200.10">
    <property type="match status" value="1"/>
</dbReference>
<dbReference type="Pfam" id="PF01636">
    <property type="entry name" value="APH"/>
    <property type="match status" value="1"/>
</dbReference>
<dbReference type="OrthoDB" id="5404599at2759"/>
<name>A0A7C8IG86_9PEZI</name>
<dbReference type="AlphaFoldDB" id="A0A7C8IG86"/>
<gene>
    <name evidence="2" type="ORF">GQX73_g10711</name>
</gene>
<dbReference type="PANTHER" id="PTHR21310:SF58">
    <property type="entry name" value="AMINOGLYCOSIDE PHOSPHOTRANSFERASE DOMAIN-CONTAINING PROTEIN"/>
    <property type="match status" value="1"/>
</dbReference>
<proteinExistence type="predicted"/>
<dbReference type="InParanoid" id="A0A7C8IG86"/>
<dbReference type="InterPro" id="IPR011009">
    <property type="entry name" value="Kinase-like_dom_sf"/>
</dbReference>
<dbReference type="Proteomes" id="UP000481858">
    <property type="component" value="Unassembled WGS sequence"/>
</dbReference>
<dbReference type="EMBL" id="WUBL01000263">
    <property type="protein sequence ID" value="KAF2962861.1"/>
    <property type="molecule type" value="Genomic_DNA"/>
</dbReference>
<evidence type="ECO:0000313" key="2">
    <source>
        <dbReference type="EMBL" id="KAF2962861.1"/>
    </source>
</evidence>